<gene>
    <name evidence="4" type="primary">MRPS18C</name>
    <name evidence="4" type="ORF">Bhyg_12760</name>
</gene>
<evidence type="ECO:0000256" key="1">
    <source>
        <dbReference type="ARBA" id="ARBA00005589"/>
    </source>
</evidence>
<dbReference type="GO" id="GO:0070181">
    <property type="term" value="F:small ribosomal subunit rRNA binding"/>
    <property type="evidence" value="ECO:0007669"/>
    <property type="project" value="TreeGrafter"/>
</dbReference>
<reference evidence="4" key="1">
    <citation type="submission" date="2022-07" db="EMBL/GenBank/DDBJ databases">
        <authorList>
            <person name="Trinca V."/>
            <person name="Uliana J.V.C."/>
            <person name="Torres T.T."/>
            <person name="Ward R.J."/>
            <person name="Monesi N."/>
        </authorList>
    </citation>
    <scope>NUCLEOTIDE SEQUENCE</scope>
    <source>
        <strain evidence="4">HSMRA1968</strain>
        <tissue evidence="4">Whole embryos</tissue>
    </source>
</reference>
<dbReference type="GO" id="GO:0003735">
    <property type="term" value="F:structural constituent of ribosome"/>
    <property type="evidence" value="ECO:0007669"/>
    <property type="project" value="InterPro"/>
</dbReference>
<dbReference type="GO" id="GO:0005763">
    <property type="term" value="C:mitochondrial small ribosomal subunit"/>
    <property type="evidence" value="ECO:0007669"/>
    <property type="project" value="TreeGrafter"/>
</dbReference>
<dbReference type="EMBL" id="WJQU01000003">
    <property type="protein sequence ID" value="KAJ6640011.1"/>
    <property type="molecule type" value="Genomic_DNA"/>
</dbReference>
<evidence type="ECO:0000256" key="2">
    <source>
        <dbReference type="ARBA" id="ARBA00022980"/>
    </source>
</evidence>
<keyword evidence="3" id="KW-0687">Ribonucleoprotein</keyword>
<sequence>MSNILKIVLNRAGIVPRHFSTAVAATNTATTPTTPGSDLSDEPVNIRNPYKQERKLCILCRMKIHPDYKNVRLLSQFQSPYTGRIYGRHITGLCKAKHDLVQREIFKSQNSGFMGTYTKSVDFTHDPRLFDPERPMRPHKY</sequence>
<dbReference type="PANTHER" id="PTHR13479">
    <property type="entry name" value="30S RIBOSOMAL PROTEIN S18"/>
    <property type="match status" value="1"/>
</dbReference>
<dbReference type="SUPFAM" id="SSF46911">
    <property type="entry name" value="Ribosomal protein S18"/>
    <property type="match status" value="1"/>
</dbReference>
<protein>
    <submittedName>
        <fullName evidence="4">28S ribosomal protein S18c, mitochondrial</fullName>
    </submittedName>
</protein>
<dbReference type="GO" id="GO:0032543">
    <property type="term" value="P:mitochondrial translation"/>
    <property type="evidence" value="ECO:0007669"/>
    <property type="project" value="TreeGrafter"/>
</dbReference>
<organism evidence="4 5">
    <name type="scientific">Pseudolycoriella hygida</name>
    <dbReference type="NCBI Taxonomy" id="35572"/>
    <lineage>
        <taxon>Eukaryota</taxon>
        <taxon>Metazoa</taxon>
        <taxon>Ecdysozoa</taxon>
        <taxon>Arthropoda</taxon>
        <taxon>Hexapoda</taxon>
        <taxon>Insecta</taxon>
        <taxon>Pterygota</taxon>
        <taxon>Neoptera</taxon>
        <taxon>Endopterygota</taxon>
        <taxon>Diptera</taxon>
        <taxon>Nematocera</taxon>
        <taxon>Sciaroidea</taxon>
        <taxon>Sciaridae</taxon>
        <taxon>Pseudolycoriella</taxon>
    </lineage>
</organism>
<evidence type="ECO:0000313" key="4">
    <source>
        <dbReference type="EMBL" id="KAJ6640011.1"/>
    </source>
</evidence>
<dbReference type="Gene3D" id="4.10.640.10">
    <property type="entry name" value="Ribosomal protein S18"/>
    <property type="match status" value="1"/>
</dbReference>
<dbReference type="AlphaFoldDB" id="A0A9Q0MXU8"/>
<evidence type="ECO:0000313" key="5">
    <source>
        <dbReference type="Proteomes" id="UP001151699"/>
    </source>
</evidence>
<comment type="caution">
    <text evidence="4">The sequence shown here is derived from an EMBL/GenBank/DDBJ whole genome shotgun (WGS) entry which is preliminary data.</text>
</comment>
<keyword evidence="5" id="KW-1185">Reference proteome</keyword>
<evidence type="ECO:0000256" key="3">
    <source>
        <dbReference type="ARBA" id="ARBA00023274"/>
    </source>
</evidence>
<dbReference type="PANTHER" id="PTHR13479:SF40">
    <property type="entry name" value="SMALL RIBOSOMAL SUBUNIT PROTEIN BS18M"/>
    <property type="match status" value="1"/>
</dbReference>
<dbReference type="OrthoDB" id="10066799at2759"/>
<dbReference type="InterPro" id="IPR036870">
    <property type="entry name" value="Ribosomal_bS18_sf"/>
</dbReference>
<accession>A0A9Q0MXU8</accession>
<comment type="similarity">
    <text evidence="1">Belongs to the bacterial ribosomal protein bS18 family.</text>
</comment>
<dbReference type="Proteomes" id="UP001151699">
    <property type="component" value="Chromosome X"/>
</dbReference>
<keyword evidence="2 4" id="KW-0689">Ribosomal protein</keyword>
<dbReference type="InterPro" id="IPR001648">
    <property type="entry name" value="Ribosomal_bS18"/>
</dbReference>
<proteinExistence type="inferred from homology"/>
<name>A0A9Q0MXU8_9DIPT</name>
<dbReference type="Pfam" id="PF01084">
    <property type="entry name" value="Ribosomal_S18"/>
    <property type="match status" value="1"/>
</dbReference>